<reference evidence="1 2" key="1">
    <citation type="journal article" date="2012" name="PLoS Pathog.">
        <title>Comparative pathogenomics reveals horizontally acquired novel virulence genes in fungi infecting cereal hosts.</title>
        <authorList>
            <person name="Gardiner D.M."/>
            <person name="McDonald M.C."/>
            <person name="Covarelli L."/>
            <person name="Solomon P.S."/>
            <person name="Rusu A.G."/>
            <person name="Marshall M."/>
            <person name="Kazan K."/>
            <person name="Chakraborty S."/>
            <person name="McDonald B.A."/>
            <person name="Manners J.M."/>
        </authorList>
    </citation>
    <scope>NUCLEOTIDE SEQUENCE [LARGE SCALE GENOMIC DNA]</scope>
    <source>
        <strain evidence="1 2">CS3096</strain>
    </source>
</reference>
<sequence>MSSHKRPRATGASLVVYIENINNDTQIADFETFVTAAGFSGTFFWPETKSPIDRYHDGCWVQFQSQVDATRALAVLDNATFMGMKIVTRSVTVNFKRARHGNVTSVQDPAMVTHHNKGPEPTSQLRESVGSYDNGSPLIKDVPISCKQKHPHMQHDSHKPPQELINDKVKLENTDENSIMNLPDKSISQIANDGKMRQPWVYQQWFYKGQLESIDSSKDPRPTYRLHDIWFADNPTGDTTAMFARGIQMSGLTARVQVGEEPPHGARSIALFGAKSSGHSMYWEPGRLLGHDNKARALVSHSPTFLVPADPGSDYSSGTCRSHIPIYRRPRSVGLGWGGYDLYNEWQYLGRQAKKYVPERDYLTRTAASNVSFTSEVTGVHTVSIESRTIKSWEDIGQDRSLWMEINRKEDRMGNALPPRTKRK</sequence>
<dbReference type="RefSeq" id="XP_009259639.1">
    <property type="nucleotide sequence ID" value="XM_009261364.1"/>
</dbReference>
<dbReference type="OrthoDB" id="4743586at2759"/>
<dbReference type="InterPro" id="IPR035979">
    <property type="entry name" value="RBD_domain_sf"/>
</dbReference>
<comment type="caution">
    <text evidence="1">The sequence shown here is derived from an EMBL/GenBank/DDBJ whole genome shotgun (WGS) entry which is preliminary data.</text>
</comment>
<keyword evidence="2" id="KW-1185">Reference proteome</keyword>
<organism evidence="1 2">
    <name type="scientific">Fusarium pseudograminearum (strain CS3096)</name>
    <name type="common">Wheat and barley crown-rot fungus</name>
    <dbReference type="NCBI Taxonomy" id="1028729"/>
    <lineage>
        <taxon>Eukaryota</taxon>
        <taxon>Fungi</taxon>
        <taxon>Dikarya</taxon>
        <taxon>Ascomycota</taxon>
        <taxon>Pezizomycotina</taxon>
        <taxon>Sordariomycetes</taxon>
        <taxon>Hypocreomycetidae</taxon>
        <taxon>Hypocreales</taxon>
        <taxon>Nectriaceae</taxon>
        <taxon>Fusarium</taxon>
    </lineage>
</organism>
<evidence type="ECO:0000313" key="2">
    <source>
        <dbReference type="Proteomes" id="UP000007978"/>
    </source>
</evidence>
<evidence type="ECO:0000313" key="1">
    <source>
        <dbReference type="EMBL" id="EKJ71607.1"/>
    </source>
</evidence>
<name>K3VCF1_FUSPC</name>
<dbReference type="SUPFAM" id="SSF54928">
    <property type="entry name" value="RNA-binding domain, RBD"/>
    <property type="match status" value="1"/>
</dbReference>
<accession>K3VCF1</accession>
<proteinExistence type="predicted"/>
<dbReference type="CDD" id="cd00590">
    <property type="entry name" value="RRM_SF"/>
    <property type="match status" value="1"/>
</dbReference>
<dbReference type="eggNOG" id="ENOG502TBIC">
    <property type="taxonomic scope" value="Eukaryota"/>
</dbReference>
<protein>
    <recommendedName>
        <fullName evidence="3">RRM domain-containing protein</fullName>
    </recommendedName>
</protein>
<dbReference type="Proteomes" id="UP000007978">
    <property type="component" value="Chromosome 2"/>
</dbReference>
<evidence type="ECO:0008006" key="3">
    <source>
        <dbReference type="Google" id="ProtNLM"/>
    </source>
</evidence>
<gene>
    <name evidence="1" type="ORF">FPSE_08246</name>
</gene>
<dbReference type="AlphaFoldDB" id="K3VCF1"/>
<dbReference type="GeneID" id="20366864"/>
<dbReference type="KEGG" id="fpu:FPSE_08246"/>
<dbReference type="EMBL" id="AFNW01000284">
    <property type="protein sequence ID" value="EKJ71607.1"/>
    <property type="molecule type" value="Genomic_DNA"/>
</dbReference>
<dbReference type="HOGENOM" id="CLU_769541_0_0_1"/>
<dbReference type="GO" id="GO:0003676">
    <property type="term" value="F:nucleic acid binding"/>
    <property type="evidence" value="ECO:0007669"/>
    <property type="project" value="InterPro"/>
</dbReference>